<dbReference type="EMBL" id="BSYO01000017">
    <property type="protein sequence ID" value="GMH16909.1"/>
    <property type="molecule type" value="Genomic_DNA"/>
</dbReference>
<protein>
    <submittedName>
        <fullName evidence="2">Uncharacterized protein</fullName>
    </submittedName>
</protein>
<name>A0AAD3SUH5_NEPGR</name>
<accession>A0AAD3SUH5</accession>
<evidence type="ECO:0000313" key="2">
    <source>
        <dbReference type="EMBL" id="GMH16909.1"/>
    </source>
</evidence>
<dbReference type="AlphaFoldDB" id="A0AAD3SUH5"/>
<keyword evidence="1" id="KW-1133">Transmembrane helix</keyword>
<dbReference type="Proteomes" id="UP001279734">
    <property type="component" value="Unassembled WGS sequence"/>
</dbReference>
<comment type="caution">
    <text evidence="2">The sequence shown here is derived from an EMBL/GenBank/DDBJ whole genome shotgun (WGS) entry which is preliminary data.</text>
</comment>
<keyword evidence="3" id="KW-1185">Reference proteome</keyword>
<evidence type="ECO:0000313" key="3">
    <source>
        <dbReference type="Proteomes" id="UP001279734"/>
    </source>
</evidence>
<gene>
    <name evidence="2" type="ORF">Nepgr_018750</name>
</gene>
<organism evidence="2 3">
    <name type="scientific">Nepenthes gracilis</name>
    <name type="common">Slender pitcher plant</name>
    <dbReference type="NCBI Taxonomy" id="150966"/>
    <lineage>
        <taxon>Eukaryota</taxon>
        <taxon>Viridiplantae</taxon>
        <taxon>Streptophyta</taxon>
        <taxon>Embryophyta</taxon>
        <taxon>Tracheophyta</taxon>
        <taxon>Spermatophyta</taxon>
        <taxon>Magnoliopsida</taxon>
        <taxon>eudicotyledons</taxon>
        <taxon>Gunneridae</taxon>
        <taxon>Pentapetalae</taxon>
        <taxon>Caryophyllales</taxon>
        <taxon>Nepenthaceae</taxon>
        <taxon>Nepenthes</taxon>
    </lineage>
</organism>
<evidence type="ECO:0000256" key="1">
    <source>
        <dbReference type="SAM" id="Phobius"/>
    </source>
</evidence>
<proteinExistence type="predicted"/>
<keyword evidence="1" id="KW-0472">Membrane</keyword>
<feature type="transmembrane region" description="Helical" evidence="1">
    <location>
        <begin position="12"/>
        <end position="30"/>
    </location>
</feature>
<sequence>MLLVLIDNLGGLLASPLLLVFCIWSGRVVTNFLGRANGWMPVVNSTCVYDVLWVSPGHCFGAVPEWTEFLVLAAVPVAS</sequence>
<reference evidence="2" key="1">
    <citation type="submission" date="2023-05" db="EMBL/GenBank/DDBJ databases">
        <title>Nepenthes gracilis genome sequencing.</title>
        <authorList>
            <person name="Fukushima K."/>
        </authorList>
    </citation>
    <scope>NUCLEOTIDE SEQUENCE</scope>
    <source>
        <strain evidence="2">SING2019-196</strain>
    </source>
</reference>
<keyword evidence="1" id="KW-0812">Transmembrane</keyword>